<dbReference type="InterPro" id="IPR019243">
    <property type="entry name" value="DUF2202"/>
</dbReference>
<gene>
    <name evidence="2" type="ORF">FHR87_001554</name>
</gene>
<dbReference type="InterPro" id="IPR012347">
    <property type="entry name" value="Ferritin-like"/>
</dbReference>
<dbReference type="SUPFAM" id="SSF47240">
    <property type="entry name" value="Ferritin-like"/>
    <property type="match status" value="1"/>
</dbReference>
<dbReference type="CDD" id="cd01048">
    <property type="entry name" value="Ferritin_like_AB2"/>
    <property type="match status" value="1"/>
</dbReference>
<dbReference type="Proteomes" id="UP000549250">
    <property type="component" value="Unassembled WGS sequence"/>
</dbReference>
<protein>
    <submittedName>
        <fullName evidence="2">Rubrerythrin</fullName>
    </submittedName>
</protein>
<keyword evidence="1" id="KW-0472">Membrane</keyword>
<sequence length="231" mass="25639">MQNYDEQILRSRRLDPQAPYPLLHQAVRIALFDEYAARSFYRRVIEAFGSRPPFTEILNSEERHIAALSGLCEQLGVARPLDPFPAETSTEPTWLANCSRAVAGEVAKVRLYNALLPVVIEPEARSVFLNLQASAYERHLPAFREAVLSALDQERYHAAMGVSPQQAYVKHGPFSDFIERALVQVAGRGGMFGLLSPLLRNSHPALLTGLAVGGTGVYLLKKKSGRGRREN</sequence>
<organism evidence="2 3">
    <name type="scientific">Azomonas macrocytogenes</name>
    <name type="common">Azotobacter macrocytogenes</name>
    <dbReference type="NCBI Taxonomy" id="69962"/>
    <lineage>
        <taxon>Bacteria</taxon>
        <taxon>Pseudomonadati</taxon>
        <taxon>Pseudomonadota</taxon>
        <taxon>Gammaproteobacteria</taxon>
        <taxon>Pseudomonadales</taxon>
        <taxon>Pseudomonadaceae</taxon>
        <taxon>Azomonas</taxon>
    </lineage>
</organism>
<name>A0A839T2F0_AZOMA</name>
<evidence type="ECO:0000256" key="1">
    <source>
        <dbReference type="SAM" id="Phobius"/>
    </source>
</evidence>
<dbReference type="InterPro" id="IPR009078">
    <property type="entry name" value="Ferritin-like_SF"/>
</dbReference>
<keyword evidence="1" id="KW-1133">Transmembrane helix</keyword>
<feature type="transmembrane region" description="Helical" evidence="1">
    <location>
        <begin position="202"/>
        <end position="220"/>
    </location>
</feature>
<dbReference type="EMBL" id="JACHXI010000005">
    <property type="protein sequence ID" value="MBB3103159.1"/>
    <property type="molecule type" value="Genomic_DNA"/>
</dbReference>
<keyword evidence="1" id="KW-0812">Transmembrane</keyword>
<proteinExistence type="predicted"/>
<dbReference type="AlphaFoldDB" id="A0A839T2F0"/>
<evidence type="ECO:0000313" key="3">
    <source>
        <dbReference type="Proteomes" id="UP000549250"/>
    </source>
</evidence>
<keyword evidence="3" id="KW-1185">Reference proteome</keyword>
<dbReference type="RefSeq" id="WP_183166107.1">
    <property type="nucleotide sequence ID" value="NZ_JACHXI010000005.1"/>
</dbReference>
<comment type="caution">
    <text evidence="2">The sequence shown here is derived from an EMBL/GenBank/DDBJ whole genome shotgun (WGS) entry which is preliminary data.</text>
</comment>
<dbReference type="Gene3D" id="1.20.1260.10">
    <property type="match status" value="1"/>
</dbReference>
<evidence type="ECO:0000313" key="2">
    <source>
        <dbReference type="EMBL" id="MBB3103159.1"/>
    </source>
</evidence>
<reference evidence="2 3" key="1">
    <citation type="submission" date="2020-08" db="EMBL/GenBank/DDBJ databases">
        <title>Genomic Encyclopedia of Type Strains, Phase III (KMG-III): the genomes of soil and plant-associated and newly described type strains.</title>
        <authorList>
            <person name="Whitman W."/>
        </authorList>
    </citation>
    <scope>NUCLEOTIDE SEQUENCE [LARGE SCALE GENOMIC DNA]</scope>
    <source>
        <strain evidence="2 3">CECT 4462</strain>
    </source>
</reference>
<accession>A0A839T2F0</accession>